<dbReference type="GO" id="GO:0051082">
    <property type="term" value="F:unfolded protein binding"/>
    <property type="evidence" value="ECO:0007669"/>
    <property type="project" value="UniProtKB-UniRule"/>
</dbReference>
<dbReference type="PROSITE" id="PS51902">
    <property type="entry name" value="CLPX_ZB"/>
    <property type="match status" value="1"/>
</dbReference>
<protein>
    <recommendedName>
        <fullName evidence="6">ATP-dependent Clp protease ATP-binding subunit ClpX</fullName>
    </recommendedName>
</protein>
<feature type="binding site" evidence="6">
    <location>
        <begin position="148"/>
        <end position="155"/>
    </location>
    <ligand>
        <name>ATP</name>
        <dbReference type="ChEBI" id="CHEBI:30616"/>
    </ligand>
</feature>
<keyword evidence="1 6" id="KW-0479">Metal-binding</keyword>
<dbReference type="SUPFAM" id="SSF52540">
    <property type="entry name" value="P-loop containing nucleoside triphosphate hydrolases"/>
    <property type="match status" value="1"/>
</dbReference>
<keyword evidence="3 6" id="KW-0862">Zinc</keyword>
<dbReference type="InterPro" id="IPR038366">
    <property type="entry name" value="Znf_CppX_C4_sf"/>
</dbReference>
<evidence type="ECO:0000256" key="7">
    <source>
        <dbReference type="PROSITE-ProRule" id="PRU01250"/>
    </source>
</evidence>
<evidence type="ECO:0000256" key="6">
    <source>
        <dbReference type="HAMAP-Rule" id="MF_00175"/>
    </source>
</evidence>
<dbReference type="Gene3D" id="1.10.8.60">
    <property type="match status" value="1"/>
</dbReference>
<dbReference type="GO" id="GO:0051301">
    <property type="term" value="P:cell division"/>
    <property type="evidence" value="ECO:0007669"/>
    <property type="project" value="TreeGrafter"/>
</dbReference>
<dbReference type="InterPro" id="IPR003959">
    <property type="entry name" value="ATPase_AAA_core"/>
</dbReference>
<dbReference type="InterPro" id="IPR019489">
    <property type="entry name" value="Clp_ATPase_C"/>
</dbReference>
<comment type="function">
    <text evidence="6">ATP-dependent specificity component of the Clp protease. It directs the protease to specific substrates. Can perform chaperone functions in the absence of ClpP.</text>
</comment>
<dbReference type="HAMAP" id="MF_00175">
    <property type="entry name" value="ClpX"/>
    <property type="match status" value="1"/>
</dbReference>
<evidence type="ECO:0000256" key="1">
    <source>
        <dbReference type="ARBA" id="ARBA00022723"/>
    </source>
</evidence>
<dbReference type="AlphaFoldDB" id="A0A518ES54"/>
<dbReference type="SMART" id="SM00382">
    <property type="entry name" value="AAA"/>
    <property type="match status" value="1"/>
</dbReference>
<dbReference type="GO" id="GO:0008270">
    <property type="term" value="F:zinc ion binding"/>
    <property type="evidence" value="ECO:0007669"/>
    <property type="project" value="UniProtKB-UniRule"/>
</dbReference>
<feature type="binding site" evidence="6 7">
    <location>
        <position position="14"/>
    </location>
    <ligand>
        <name>Zn(2+)</name>
        <dbReference type="ChEBI" id="CHEBI:29105"/>
    </ligand>
</feature>
<keyword evidence="4 6" id="KW-0067">ATP-binding</keyword>
<dbReference type="PANTHER" id="PTHR48102">
    <property type="entry name" value="ATP-DEPENDENT CLP PROTEASE ATP-BINDING SUBUNIT CLPX-LIKE, MITOCHONDRIAL-RELATED"/>
    <property type="match status" value="1"/>
</dbReference>
<dbReference type="InterPro" id="IPR027417">
    <property type="entry name" value="P-loop_NTPase"/>
</dbReference>
<evidence type="ECO:0000256" key="2">
    <source>
        <dbReference type="ARBA" id="ARBA00022741"/>
    </source>
</evidence>
<dbReference type="RefSeq" id="WP_145197547.1">
    <property type="nucleotide sequence ID" value="NZ_CP036434.1"/>
</dbReference>
<dbReference type="InterPro" id="IPR046425">
    <property type="entry name" value="ClpX_bact"/>
</dbReference>
<dbReference type="SUPFAM" id="SSF57716">
    <property type="entry name" value="Glucocorticoid receptor-like (DNA-binding domain)"/>
    <property type="match status" value="1"/>
</dbReference>
<dbReference type="GO" id="GO:0005524">
    <property type="term" value="F:ATP binding"/>
    <property type="evidence" value="ECO:0007669"/>
    <property type="project" value="UniProtKB-UniRule"/>
</dbReference>
<evidence type="ECO:0000313" key="11">
    <source>
        <dbReference type="Proteomes" id="UP000320390"/>
    </source>
</evidence>
<dbReference type="Pfam" id="PF07724">
    <property type="entry name" value="AAA_2"/>
    <property type="match status" value="1"/>
</dbReference>
<name>A0A518ES54_9BACT</name>
<evidence type="ECO:0000256" key="4">
    <source>
        <dbReference type="ARBA" id="ARBA00022840"/>
    </source>
</evidence>
<reference evidence="10 11" key="1">
    <citation type="submission" date="2019-02" db="EMBL/GenBank/DDBJ databases">
        <title>Deep-cultivation of Planctomycetes and their phenomic and genomic characterization uncovers novel biology.</title>
        <authorList>
            <person name="Wiegand S."/>
            <person name="Jogler M."/>
            <person name="Boedeker C."/>
            <person name="Pinto D."/>
            <person name="Vollmers J."/>
            <person name="Rivas-Marin E."/>
            <person name="Kohn T."/>
            <person name="Peeters S.H."/>
            <person name="Heuer A."/>
            <person name="Rast P."/>
            <person name="Oberbeckmann S."/>
            <person name="Bunk B."/>
            <person name="Jeske O."/>
            <person name="Meyerdierks A."/>
            <person name="Storesund J.E."/>
            <person name="Kallscheuer N."/>
            <person name="Luecker S."/>
            <person name="Lage O.M."/>
            <person name="Pohl T."/>
            <person name="Merkel B.J."/>
            <person name="Hornburger P."/>
            <person name="Mueller R.-W."/>
            <person name="Bruemmer F."/>
            <person name="Labrenz M."/>
            <person name="Spormann A.M."/>
            <person name="Op den Camp H."/>
            <person name="Overmann J."/>
            <person name="Amann R."/>
            <person name="Jetten M.S.M."/>
            <person name="Mascher T."/>
            <person name="Medema M.H."/>
            <person name="Devos D.P."/>
            <person name="Kaster A.-K."/>
            <person name="Ovreas L."/>
            <person name="Rohde M."/>
            <person name="Galperin M.Y."/>
            <person name="Jogler C."/>
        </authorList>
    </citation>
    <scope>NUCLEOTIDE SEQUENCE [LARGE SCALE GENOMIC DNA]</scope>
    <source>
        <strain evidence="10 11">Poly30</strain>
    </source>
</reference>
<comment type="similarity">
    <text evidence="6 7">Belongs to the ClpX chaperone family.</text>
</comment>
<evidence type="ECO:0000256" key="3">
    <source>
        <dbReference type="ARBA" id="ARBA00022833"/>
    </source>
</evidence>
<feature type="binding site" evidence="6 7">
    <location>
        <position position="40"/>
    </location>
    <ligand>
        <name>Zn(2+)</name>
        <dbReference type="ChEBI" id="CHEBI:29105"/>
    </ligand>
</feature>
<dbReference type="GO" id="GO:0046983">
    <property type="term" value="F:protein dimerization activity"/>
    <property type="evidence" value="ECO:0007669"/>
    <property type="project" value="UniProtKB-UniRule"/>
</dbReference>
<dbReference type="GO" id="GO:0140662">
    <property type="term" value="F:ATP-dependent protein folding chaperone"/>
    <property type="evidence" value="ECO:0007669"/>
    <property type="project" value="InterPro"/>
</dbReference>
<sequence>MSSSRRTGRQVERCTFCEKPRHQVASLIAGPPGVYICNECIEICNSILQEEQRRNPGSATAAADQRSEASRGGVPHAPAAIAAVDRLPTPIEIARSLDEYVVGQHRAKKVLSVAVYNHYNRLRQQGESENGDSDGVEIEKSNVLLVGPTGSGKTLLARTLARQLDVPFAMADATTLTEAGYVGEDVENILLKLLQASDFEVERAQQGIIYIDEIDKIGRTTGNVSITRDVSGEGVQQALLKILEGTVASVPPQGGRKHPEQSYIQIDTSNILFIVGGTFSGIEEIIGRRVGQEVIGFGRDSTSNNALDNAKRKAGLQNEIGVPTKVAAGSLPAFDEYAARDEYVRYLLPKDLMEFGLIPEFIGRLPIVATLETLRRAELVRILVEPKNALVRQYQRLFEMNGKKLEFDESGLGAIADLAIERETGVRALRSILESMLLDLLYELPARKDTDTFVVTEEVVRGTVQLARGLTAADLDEEEAAESPERESA</sequence>
<dbReference type="InterPro" id="IPR010603">
    <property type="entry name" value="Znf_CppX_C4"/>
</dbReference>
<accession>A0A518ES54</accession>
<dbReference type="InterPro" id="IPR050052">
    <property type="entry name" value="ATP-dep_Clp_protease_ClpX"/>
</dbReference>
<evidence type="ECO:0000313" key="10">
    <source>
        <dbReference type="EMBL" id="QDV06928.1"/>
    </source>
</evidence>
<dbReference type="Gene3D" id="6.20.220.10">
    <property type="entry name" value="ClpX chaperone, C4-type zinc finger domain"/>
    <property type="match status" value="1"/>
</dbReference>
<comment type="subunit">
    <text evidence="6">Component of the ClpX-ClpP complex. Forms a hexameric ring that, in the presence of ATP, binds to fourteen ClpP subunits assembled into a disk-like structure with a central cavity, resembling the structure of eukaryotic proteasomes.</text>
</comment>
<dbReference type="FunFam" id="1.10.8.60:FF:000002">
    <property type="entry name" value="ATP-dependent Clp protease ATP-binding subunit ClpX"/>
    <property type="match status" value="1"/>
</dbReference>
<dbReference type="Gene3D" id="3.40.50.300">
    <property type="entry name" value="P-loop containing nucleotide triphosphate hydrolases"/>
    <property type="match status" value="1"/>
</dbReference>
<feature type="binding site" evidence="6 7">
    <location>
        <position position="17"/>
    </location>
    <ligand>
        <name>Zn(2+)</name>
        <dbReference type="ChEBI" id="CHEBI:29105"/>
    </ligand>
</feature>
<gene>
    <name evidence="6 10" type="primary">clpX</name>
    <name evidence="10" type="ORF">Poly30_24460</name>
</gene>
<evidence type="ECO:0000256" key="8">
    <source>
        <dbReference type="SAM" id="MobiDB-lite"/>
    </source>
</evidence>
<dbReference type="NCBIfam" id="TIGR00382">
    <property type="entry name" value="clpX"/>
    <property type="match status" value="1"/>
</dbReference>
<feature type="domain" description="ClpX-type ZB" evidence="9">
    <location>
        <begin position="1"/>
        <end position="56"/>
    </location>
</feature>
<proteinExistence type="inferred from homology"/>
<dbReference type="EMBL" id="CP036434">
    <property type="protein sequence ID" value="QDV06928.1"/>
    <property type="molecule type" value="Genomic_DNA"/>
</dbReference>
<dbReference type="GO" id="GO:0009376">
    <property type="term" value="C:HslUV protease complex"/>
    <property type="evidence" value="ECO:0007669"/>
    <property type="project" value="TreeGrafter"/>
</dbReference>
<evidence type="ECO:0000259" key="9">
    <source>
        <dbReference type="PROSITE" id="PS51902"/>
    </source>
</evidence>
<dbReference type="Proteomes" id="UP000320390">
    <property type="component" value="Chromosome"/>
</dbReference>
<dbReference type="Pfam" id="PF10431">
    <property type="entry name" value="ClpB_D2-small"/>
    <property type="match status" value="1"/>
</dbReference>
<dbReference type="SMART" id="SM01086">
    <property type="entry name" value="ClpB_D2-small"/>
    <property type="match status" value="1"/>
</dbReference>
<dbReference type="InterPro" id="IPR004487">
    <property type="entry name" value="Clp_protease_ATP-bd_su_ClpX"/>
</dbReference>
<keyword evidence="5 6" id="KW-0143">Chaperone</keyword>
<dbReference type="OrthoDB" id="9804062at2"/>
<dbReference type="CDD" id="cd19497">
    <property type="entry name" value="RecA-like_ClpX"/>
    <property type="match status" value="1"/>
</dbReference>
<keyword evidence="10" id="KW-0378">Hydrolase</keyword>
<dbReference type="Pfam" id="PF06689">
    <property type="entry name" value="zf-C4_ClpX"/>
    <property type="match status" value="1"/>
</dbReference>
<dbReference type="InterPro" id="IPR003593">
    <property type="entry name" value="AAA+_ATPase"/>
</dbReference>
<keyword evidence="2 6" id="KW-0547">Nucleotide-binding</keyword>
<dbReference type="NCBIfam" id="NF003745">
    <property type="entry name" value="PRK05342.1"/>
    <property type="match status" value="1"/>
</dbReference>
<evidence type="ECO:0000256" key="5">
    <source>
        <dbReference type="ARBA" id="ARBA00023186"/>
    </source>
</evidence>
<dbReference type="GO" id="GO:0051603">
    <property type="term" value="P:proteolysis involved in protein catabolic process"/>
    <property type="evidence" value="ECO:0007669"/>
    <property type="project" value="TreeGrafter"/>
</dbReference>
<feature type="binding site" evidence="6 7">
    <location>
        <position position="37"/>
    </location>
    <ligand>
        <name>Zn(2+)</name>
        <dbReference type="ChEBI" id="CHEBI:29105"/>
    </ligand>
</feature>
<dbReference type="GO" id="GO:0008233">
    <property type="term" value="F:peptidase activity"/>
    <property type="evidence" value="ECO:0007669"/>
    <property type="project" value="UniProtKB-KW"/>
</dbReference>
<keyword evidence="10" id="KW-0645">Protease</keyword>
<dbReference type="SMART" id="SM00994">
    <property type="entry name" value="zf-C4_ClpX"/>
    <property type="match status" value="1"/>
</dbReference>
<keyword evidence="11" id="KW-1185">Reference proteome</keyword>
<dbReference type="GO" id="GO:0016887">
    <property type="term" value="F:ATP hydrolysis activity"/>
    <property type="evidence" value="ECO:0007669"/>
    <property type="project" value="InterPro"/>
</dbReference>
<dbReference type="InterPro" id="IPR059188">
    <property type="entry name" value="Znf_CLPX-like"/>
</dbReference>
<organism evidence="10 11">
    <name type="scientific">Saltatorellus ferox</name>
    <dbReference type="NCBI Taxonomy" id="2528018"/>
    <lineage>
        <taxon>Bacteria</taxon>
        <taxon>Pseudomonadati</taxon>
        <taxon>Planctomycetota</taxon>
        <taxon>Planctomycetia</taxon>
        <taxon>Planctomycetia incertae sedis</taxon>
        <taxon>Saltatorellus</taxon>
    </lineage>
</organism>
<dbReference type="PANTHER" id="PTHR48102:SF7">
    <property type="entry name" value="ATP-DEPENDENT CLP PROTEASE ATP-BINDING SUBUNIT CLPX-LIKE, MITOCHONDRIAL"/>
    <property type="match status" value="1"/>
</dbReference>
<feature type="region of interest" description="Disordered" evidence="8">
    <location>
        <begin position="55"/>
        <end position="75"/>
    </location>
</feature>